<feature type="active site" description="Charge relay system" evidence="6 7">
    <location>
        <position position="206"/>
    </location>
</feature>
<feature type="domain" description="Peptidase S8/S53" evidence="10">
    <location>
        <begin position="164"/>
        <end position="545"/>
    </location>
</feature>
<dbReference type="EMBL" id="JAGPNK010000010">
    <property type="protein sequence ID" value="KAH7312594.1"/>
    <property type="molecule type" value="Genomic_DNA"/>
</dbReference>
<dbReference type="SUPFAM" id="SSF49401">
    <property type="entry name" value="Bacterial adhesins"/>
    <property type="match status" value="1"/>
</dbReference>
<feature type="domain" description="C5a peptidase/Subtilisin-like protease SBT2-like Fn3-like" evidence="11">
    <location>
        <begin position="595"/>
        <end position="704"/>
    </location>
</feature>
<keyword evidence="2 7" id="KW-0645">Protease</keyword>
<keyword evidence="3 9" id="KW-0732">Signal</keyword>
<feature type="signal peptide" evidence="9">
    <location>
        <begin position="1"/>
        <end position="23"/>
    </location>
</feature>
<feature type="chain" id="PRO_5035432462" evidence="9">
    <location>
        <begin position="24"/>
        <end position="1220"/>
    </location>
</feature>
<evidence type="ECO:0000256" key="3">
    <source>
        <dbReference type="ARBA" id="ARBA00022729"/>
    </source>
</evidence>
<dbReference type="InterPro" id="IPR022398">
    <property type="entry name" value="Peptidase_S8_His-AS"/>
</dbReference>
<accession>A0A8K0SMV8</accession>
<proteinExistence type="inferred from homology"/>
<evidence type="ECO:0000256" key="1">
    <source>
        <dbReference type="ARBA" id="ARBA00011073"/>
    </source>
</evidence>
<dbReference type="PROSITE" id="PS51892">
    <property type="entry name" value="SUBTILASE"/>
    <property type="match status" value="1"/>
</dbReference>
<evidence type="ECO:0000256" key="7">
    <source>
        <dbReference type="PROSITE-ProRule" id="PRU01240"/>
    </source>
</evidence>
<feature type="region of interest" description="Disordered" evidence="8">
    <location>
        <begin position="880"/>
        <end position="914"/>
    </location>
</feature>
<dbReference type="PROSITE" id="PS00137">
    <property type="entry name" value="SUBTILASE_HIS"/>
    <property type="match status" value="1"/>
</dbReference>
<reference evidence="12" key="1">
    <citation type="journal article" date="2021" name="Nat. Commun.">
        <title>Genetic determinants of endophytism in the Arabidopsis root mycobiome.</title>
        <authorList>
            <person name="Mesny F."/>
            <person name="Miyauchi S."/>
            <person name="Thiergart T."/>
            <person name="Pickel B."/>
            <person name="Atanasova L."/>
            <person name="Karlsson M."/>
            <person name="Huettel B."/>
            <person name="Barry K.W."/>
            <person name="Haridas S."/>
            <person name="Chen C."/>
            <person name="Bauer D."/>
            <person name="Andreopoulos W."/>
            <person name="Pangilinan J."/>
            <person name="LaButti K."/>
            <person name="Riley R."/>
            <person name="Lipzen A."/>
            <person name="Clum A."/>
            <person name="Drula E."/>
            <person name="Henrissat B."/>
            <person name="Kohler A."/>
            <person name="Grigoriev I.V."/>
            <person name="Martin F.M."/>
            <person name="Hacquard S."/>
        </authorList>
    </citation>
    <scope>NUCLEOTIDE SEQUENCE</scope>
    <source>
        <strain evidence="12">MPI-CAGE-CH-0235</strain>
    </source>
</reference>
<sequence length="1220" mass="132235">MARGLNPLRKGLATLALAASVIAQDGFAGDRASGQLSLPDVATGRFIIELDPSATKKAKRDDDPVASIVDGIKDIGYDARVQDDFTSVSSRFQGASVEVTSSSRGSSDEDAIMDDIKRVPGVADVWPVRTIALNATFKPADASPDWNPHVPTRVDEIHKRNITGAGQRVCVIDSGAQADHPALAGRIVGGRNMFDDSDDITDCNGHGTFVSSNIVAMHKDFRGSAPDAEVFMYKIFDCEGSTGNDILLKGILAADADDCDIISLSVGADNGYSNSLLSRVASEIAQDRLFVIAAGNAGEMGPYFASTPASGRGVVSVGSVDAAQIMAWPATIVSSSGESLDFPYVTADGSKLEEAIDVVMDFNTADSCNVEWDSGSEDRAVLTKRGVCYQTISYNVIGSSGYGYSISFDSYNQGVFYQNSIDPFWSHLRLFALTDASVGEWARQQVEDGHTLRLRIEADADPATFPGNVPTAGQMPSFSSWGPTFEQDFSPIISAPGGWVYGAFPGSTYAVASGTSFATPYLSGVAALWYSQGKKDSAEFIRRLTSGAVTLPAFDAGSGKVLHDVAPLAQQGSGMVDAVKIFDQECVLLSAPTLSLNDTDNRVESHTIRIQNRGSEAVTFNITHEAAATVDTRNSILYTNPYYPPHLNATGVLEAPETVTIGAGETQDIEIRLTGPDLEPESGALWSGRVQFFGSNNEMLSVPYIGFEASIYNWTPLHHGPESYYFDRSDGYNKPVDFENHIYRPAEGESPETWFAFRYGTYEFSLDLVGEDWTTDKFSYPPPEYGVGSDAWLGPLRQQAIPGGGYLDFPMRDVTRFNSGRFTTFRHLANGTEIPSGRYRVFSRALRMFGDARNPDDWQLFLSDAFNVQLRDDPIPGFTSTAVPTPTSTSAAVTTTAAPTTTGPVSVPGTTTTLTASATPTGIAGFSSLRLQRVREESSFFYDVDGWMELHVEISMPNPVPGGSVLSFGVPDEIVEMADGYYVQALSAYVGMTSFDSQRRVFTIEFGDWVSTHRNMKGEFWVFCRLNPEYAAQMKLGTYILQFPTADGVIEAPIYYTAVDRTAIYEGQTRSPFDGTELFTADIEVPGRLGAWDYVRLQALHSADGDAIICANSTVSVGKVGCATGRLGKLRDVTDEAVETCELRNFIAQYEGPVASNEAVRFRIGNIQAQRGSWTLPLVYLVDIQFSNGTLALLDQDTIRFEKNARTRALSDYVMTGERL</sequence>
<dbReference type="InterPro" id="IPR010435">
    <property type="entry name" value="C5a/SBT2-like_Fn3"/>
</dbReference>
<name>A0A8K0SMV8_9HYPO</name>
<evidence type="ECO:0000256" key="8">
    <source>
        <dbReference type="SAM" id="MobiDB-lite"/>
    </source>
</evidence>
<dbReference type="PRINTS" id="PR00723">
    <property type="entry name" value="SUBTILISIN"/>
</dbReference>
<dbReference type="SUPFAM" id="SSF52743">
    <property type="entry name" value="Subtilisin-like"/>
    <property type="match status" value="1"/>
</dbReference>
<evidence type="ECO:0000256" key="9">
    <source>
        <dbReference type="SAM" id="SignalP"/>
    </source>
</evidence>
<dbReference type="GO" id="GO:0006508">
    <property type="term" value="P:proteolysis"/>
    <property type="evidence" value="ECO:0007669"/>
    <property type="project" value="UniProtKB-KW"/>
</dbReference>
<feature type="active site" description="Charge relay system" evidence="6 7">
    <location>
        <position position="173"/>
    </location>
</feature>
<dbReference type="Pfam" id="PF00082">
    <property type="entry name" value="Peptidase_S8"/>
    <property type="match status" value="1"/>
</dbReference>
<dbReference type="InterPro" id="IPR015500">
    <property type="entry name" value="Peptidase_S8_subtilisin-rel"/>
</dbReference>
<evidence type="ECO:0000313" key="12">
    <source>
        <dbReference type="EMBL" id="KAH7312594.1"/>
    </source>
</evidence>
<organism evidence="12 13">
    <name type="scientific">Stachybotrys elegans</name>
    <dbReference type="NCBI Taxonomy" id="80388"/>
    <lineage>
        <taxon>Eukaryota</taxon>
        <taxon>Fungi</taxon>
        <taxon>Dikarya</taxon>
        <taxon>Ascomycota</taxon>
        <taxon>Pezizomycotina</taxon>
        <taxon>Sordariomycetes</taxon>
        <taxon>Hypocreomycetidae</taxon>
        <taxon>Hypocreales</taxon>
        <taxon>Stachybotryaceae</taxon>
        <taxon>Stachybotrys</taxon>
    </lineage>
</organism>
<dbReference type="Gene3D" id="3.40.50.200">
    <property type="entry name" value="Peptidase S8/S53 domain"/>
    <property type="match status" value="2"/>
</dbReference>
<protein>
    <submittedName>
        <fullName evidence="12">Alkaline elastase YaB</fullName>
    </submittedName>
</protein>
<evidence type="ECO:0000259" key="10">
    <source>
        <dbReference type="Pfam" id="PF00082"/>
    </source>
</evidence>
<dbReference type="InterPro" id="IPR036852">
    <property type="entry name" value="Peptidase_S8/S53_dom_sf"/>
</dbReference>
<dbReference type="Proteomes" id="UP000813444">
    <property type="component" value="Unassembled WGS sequence"/>
</dbReference>
<dbReference type="GO" id="GO:0016020">
    <property type="term" value="C:membrane"/>
    <property type="evidence" value="ECO:0007669"/>
    <property type="project" value="InterPro"/>
</dbReference>
<dbReference type="Gene3D" id="2.60.40.1710">
    <property type="entry name" value="Subtilisin-like superfamily"/>
    <property type="match status" value="1"/>
</dbReference>
<keyword evidence="4 7" id="KW-0378">Hydrolase</keyword>
<comment type="similarity">
    <text evidence="1 7">Belongs to the peptidase S8 family.</text>
</comment>
<dbReference type="PANTHER" id="PTHR43399">
    <property type="entry name" value="SUBTILISIN-RELATED"/>
    <property type="match status" value="1"/>
</dbReference>
<evidence type="ECO:0000256" key="5">
    <source>
        <dbReference type="ARBA" id="ARBA00022825"/>
    </source>
</evidence>
<keyword evidence="5 7" id="KW-0720">Serine protease</keyword>
<feature type="active site" description="Charge relay system" evidence="6 7">
    <location>
        <position position="516"/>
    </location>
</feature>
<dbReference type="GO" id="GO:0004252">
    <property type="term" value="F:serine-type endopeptidase activity"/>
    <property type="evidence" value="ECO:0007669"/>
    <property type="project" value="UniProtKB-UniRule"/>
</dbReference>
<dbReference type="PANTHER" id="PTHR43399:SF4">
    <property type="entry name" value="CELL WALL-ASSOCIATED PROTEASE"/>
    <property type="match status" value="1"/>
</dbReference>
<evidence type="ECO:0000259" key="11">
    <source>
        <dbReference type="Pfam" id="PF06280"/>
    </source>
</evidence>
<evidence type="ECO:0000313" key="13">
    <source>
        <dbReference type="Proteomes" id="UP000813444"/>
    </source>
</evidence>
<dbReference type="AlphaFoldDB" id="A0A8K0SMV8"/>
<gene>
    <name evidence="12" type="ORF">B0I35DRAFT_356607</name>
</gene>
<dbReference type="InterPro" id="IPR000209">
    <property type="entry name" value="Peptidase_S8/S53_dom"/>
</dbReference>
<evidence type="ECO:0000256" key="4">
    <source>
        <dbReference type="ARBA" id="ARBA00022801"/>
    </source>
</evidence>
<dbReference type="OrthoDB" id="10256524at2759"/>
<dbReference type="InterPro" id="IPR051048">
    <property type="entry name" value="Peptidase_S8/S53_subtilisin"/>
</dbReference>
<evidence type="ECO:0000256" key="6">
    <source>
        <dbReference type="PIRSR" id="PIRSR615500-1"/>
    </source>
</evidence>
<keyword evidence="13" id="KW-1185">Reference proteome</keyword>
<comment type="caution">
    <text evidence="12">The sequence shown here is derived from an EMBL/GenBank/DDBJ whole genome shotgun (WGS) entry which is preliminary data.</text>
</comment>
<dbReference type="Pfam" id="PF06280">
    <property type="entry name" value="fn3_5"/>
    <property type="match status" value="1"/>
</dbReference>
<evidence type="ECO:0000256" key="2">
    <source>
        <dbReference type="ARBA" id="ARBA00022670"/>
    </source>
</evidence>
<dbReference type="InterPro" id="IPR008966">
    <property type="entry name" value="Adhesion_dom_sf"/>
</dbReference>